<evidence type="ECO:0000313" key="2">
    <source>
        <dbReference type="EMBL" id="MBB4659916.1"/>
    </source>
</evidence>
<name>A0A840I4M6_9PROT</name>
<gene>
    <name evidence="2" type="ORF">GGQ59_002457</name>
</gene>
<dbReference type="PROSITE" id="PS51257">
    <property type="entry name" value="PROKAR_LIPOPROTEIN"/>
    <property type="match status" value="1"/>
</dbReference>
<dbReference type="AlphaFoldDB" id="A0A840I4M6"/>
<keyword evidence="1" id="KW-0472">Membrane</keyword>
<keyword evidence="3" id="KW-1185">Reference proteome</keyword>
<feature type="transmembrane region" description="Helical" evidence="1">
    <location>
        <begin position="7"/>
        <end position="35"/>
    </location>
</feature>
<accession>A0A840I4M6</accession>
<evidence type="ECO:0000256" key="1">
    <source>
        <dbReference type="SAM" id="Phobius"/>
    </source>
</evidence>
<dbReference type="EMBL" id="JACHOB010000005">
    <property type="protein sequence ID" value="MBB4659916.1"/>
    <property type="molecule type" value="Genomic_DNA"/>
</dbReference>
<keyword evidence="1" id="KW-1133">Transmembrane helix</keyword>
<reference evidence="2 3" key="1">
    <citation type="submission" date="2020-08" db="EMBL/GenBank/DDBJ databases">
        <title>Genomic Encyclopedia of Type Strains, Phase IV (KMG-IV): sequencing the most valuable type-strain genomes for metagenomic binning, comparative biology and taxonomic classification.</title>
        <authorList>
            <person name="Goeker M."/>
        </authorList>
    </citation>
    <scope>NUCLEOTIDE SEQUENCE [LARGE SCALE GENOMIC DNA]</scope>
    <source>
        <strain evidence="2 3">DSM 102850</strain>
    </source>
</reference>
<protein>
    <submittedName>
        <fullName evidence="2">Uncharacterized protein</fullName>
    </submittedName>
</protein>
<sequence length="125" mass="14066">MRWRSPVFWASVISVPVALWAVAIFVGGCVWARPANEIGDFLAGFAGSLSFLWIIATILLQREELELQRAEIKALAAESKSQSSYLLTGAKFDLIQRWSSWLNMFSQKNETVLARSAHKMMVSIF</sequence>
<keyword evidence="1" id="KW-0812">Transmembrane</keyword>
<dbReference type="Proteomes" id="UP000563524">
    <property type="component" value="Unassembled WGS sequence"/>
</dbReference>
<evidence type="ECO:0000313" key="3">
    <source>
        <dbReference type="Proteomes" id="UP000563524"/>
    </source>
</evidence>
<comment type="caution">
    <text evidence="2">The sequence shown here is derived from an EMBL/GenBank/DDBJ whole genome shotgun (WGS) entry which is preliminary data.</text>
</comment>
<proteinExistence type="predicted"/>
<organism evidence="2 3">
    <name type="scientific">Parvularcula dongshanensis</name>
    <dbReference type="NCBI Taxonomy" id="1173995"/>
    <lineage>
        <taxon>Bacteria</taxon>
        <taxon>Pseudomonadati</taxon>
        <taxon>Pseudomonadota</taxon>
        <taxon>Alphaproteobacteria</taxon>
        <taxon>Parvularculales</taxon>
        <taxon>Parvularculaceae</taxon>
        <taxon>Parvularcula</taxon>
    </lineage>
</organism>
<feature type="transmembrane region" description="Helical" evidence="1">
    <location>
        <begin position="41"/>
        <end position="60"/>
    </location>
</feature>